<comment type="function">
    <text evidence="8">F(1)F(0) ATP synthase produces ATP from ADP in the presence of a proton or sodium gradient. F-type ATPases consist of two structural domains, F(1) containing the extramembraneous catalytic core and F(0) containing the membrane proton channel, linked together by a central stalk and a peripheral stalk. During catalysis, ATP synthesis in the catalytic domain of F(1) is coupled via a rotary mechanism of the central stalk subunits to proton translocation.</text>
</comment>
<sequence>MSETDSAVSGVAQRYATALFDLAIDGGATDAVEADAVRFEGLVAESADLARVVRSPVFTADDQLKAVSAVLAAAGIDGLFANVVKLAARNRRLSAVPDIIKGYRQLVAVHRGEVTADVVSAEPLADAHAAELKAALSAMTGKTVVLDASVDPSLIGGLIVRLGSRMIDTSIKSKLNALKIALKEVG</sequence>
<dbReference type="SUPFAM" id="SSF47928">
    <property type="entry name" value="N-terminal domain of the delta subunit of the F1F0-ATP synthase"/>
    <property type="match status" value="1"/>
</dbReference>
<dbReference type="RefSeq" id="WP_197311103.1">
    <property type="nucleotide sequence ID" value="NZ_JADZLT010000049.1"/>
</dbReference>
<evidence type="ECO:0000313" key="9">
    <source>
        <dbReference type="EMBL" id="MBH0238058.1"/>
    </source>
</evidence>
<dbReference type="AlphaFoldDB" id="A0A931MWX2"/>
<keyword evidence="4 8" id="KW-0406">Ion transport</keyword>
<evidence type="ECO:0000256" key="5">
    <source>
        <dbReference type="ARBA" id="ARBA00023136"/>
    </source>
</evidence>
<dbReference type="PROSITE" id="PS00389">
    <property type="entry name" value="ATPASE_DELTA"/>
    <property type="match status" value="1"/>
</dbReference>
<keyword evidence="5 8" id="KW-0472">Membrane</keyword>
<dbReference type="InterPro" id="IPR000711">
    <property type="entry name" value="ATPase_OSCP/dsu"/>
</dbReference>
<dbReference type="HAMAP" id="MF_01416">
    <property type="entry name" value="ATP_synth_delta_bact"/>
    <property type="match status" value="1"/>
</dbReference>
<dbReference type="InterPro" id="IPR020781">
    <property type="entry name" value="ATPase_OSCP/d_CS"/>
</dbReference>
<evidence type="ECO:0000256" key="2">
    <source>
        <dbReference type="ARBA" id="ARBA00022448"/>
    </source>
</evidence>
<keyword evidence="6 8" id="KW-0139">CF(1)</keyword>
<reference evidence="9" key="1">
    <citation type="submission" date="2020-12" db="EMBL/GenBank/DDBJ databases">
        <title>Methylobrevis albus sp. nov., isolated from fresh water lack sediment.</title>
        <authorList>
            <person name="Zou Q."/>
        </authorList>
    </citation>
    <scope>NUCLEOTIDE SEQUENCE</scope>
    <source>
        <strain evidence="9">L22</strain>
    </source>
</reference>
<dbReference type="EMBL" id="JADZLT010000049">
    <property type="protein sequence ID" value="MBH0238058.1"/>
    <property type="molecule type" value="Genomic_DNA"/>
</dbReference>
<evidence type="ECO:0000256" key="3">
    <source>
        <dbReference type="ARBA" id="ARBA00022781"/>
    </source>
</evidence>
<keyword evidence="10" id="KW-1185">Reference proteome</keyword>
<comment type="caution">
    <text evidence="9">The sequence shown here is derived from an EMBL/GenBank/DDBJ whole genome shotgun (WGS) entry which is preliminary data.</text>
</comment>
<proteinExistence type="inferred from homology"/>
<dbReference type="GO" id="GO:0046933">
    <property type="term" value="F:proton-transporting ATP synthase activity, rotational mechanism"/>
    <property type="evidence" value="ECO:0007669"/>
    <property type="project" value="UniProtKB-UniRule"/>
</dbReference>
<accession>A0A931MWX2</accession>
<dbReference type="PRINTS" id="PR00125">
    <property type="entry name" value="ATPASEDELTA"/>
</dbReference>
<keyword evidence="2 8" id="KW-0813">Transport</keyword>
<keyword evidence="8" id="KW-1003">Cell membrane</keyword>
<dbReference type="GO" id="GO:0045259">
    <property type="term" value="C:proton-transporting ATP synthase complex"/>
    <property type="evidence" value="ECO:0007669"/>
    <property type="project" value="UniProtKB-KW"/>
</dbReference>
<gene>
    <name evidence="8" type="primary">atpH</name>
    <name evidence="9" type="ORF">I5731_09520</name>
</gene>
<evidence type="ECO:0000313" key="10">
    <source>
        <dbReference type="Proteomes" id="UP000631694"/>
    </source>
</evidence>
<comment type="subcellular location">
    <subcellularLocation>
        <location evidence="8">Cell membrane</location>
        <topology evidence="8">Peripheral membrane protein</topology>
    </subcellularLocation>
    <subcellularLocation>
        <location evidence="1">Membrane</location>
    </subcellularLocation>
</comment>
<evidence type="ECO:0000256" key="8">
    <source>
        <dbReference type="HAMAP-Rule" id="MF_01416"/>
    </source>
</evidence>
<dbReference type="Pfam" id="PF00213">
    <property type="entry name" value="OSCP"/>
    <property type="match status" value="1"/>
</dbReference>
<dbReference type="Gene3D" id="1.10.520.20">
    <property type="entry name" value="N-terminal domain of the delta subunit of the F1F0-ATP synthase"/>
    <property type="match status" value="1"/>
</dbReference>
<organism evidence="9 10">
    <name type="scientific">Methylobrevis albus</name>
    <dbReference type="NCBI Taxonomy" id="2793297"/>
    <lineage>
        <taxon>Bacteria</taxon>
        <taxon>Pseudomonadati</taxon>
        <taxon>Pseudomonadota</taxon>
        <taxon>Alphaproteobacteria</taxon>
        <taxon>Hyphomicrobiales</taxon>
        <taxon>Pleomorphomonadaceae</taxon>
        <taxon>Methylobrevis</taxon>
    </lineage>
</organism>
<comment type="similarity">
    <text evidence="8">Belongs to the ATPase delta chain family.</text>
</comment>
<dbReference type="NCBIfam" id="NF004402">
    <property type="entry name" value="PRK05758.2-2"/>
    <property type="match status" value="1"/>
</dbReference>
<name>A0A931MWX2_9HYPH</name>
<keyword evidence="7 8" id="KW-0066">ATP synthesis</keyword>
<dbReference type="Proteomes" id="UP000631694">
    <property type="component" value="Unassembled WGS sequence"/>
</dbReference>
<dbReference type="GO" id="GO:0005886">
    <property type="term" value="C:plasma membrane"/>
    <property type="evidence" value="ECO:0007669"/>
    <property type="project" value="UniProtKB-SubCell"/>
</dbReference>
<comment type="function">
    <text evidence="8">This protein is part of the stalk that links CF(0) to CF(1). It either transmits conformational changes from CF(0) to CF(1) or is implicated in proton conduction.</text>
</comment>
<protein>
    <recommendedName>
        <fullName evidence="8">ATP synthase subunit delta</fullName>
    </recommendedName>
    <alternativeName>
        <fullName evidence="8">ATP synthase F(1) sector subunit delta</fullName>
    </alternativeName>
    <alternativeName>
        <fullName evidence="8">F-type ATPase subunit delta</fullName>
        <shortName evidence="8">F-ATPase subunit delta</shortName>
    </alternativeName>
</protein>
<evidence type="ECO:0000256" key="1">
    <source>
        <dbReference type="ARBA" id="ARBA00004370"/>
    </source>
</evidence>
<dbReference type="NCBIfam" id="TIGR01145">
    <property type="entry name" value="ATP_synt_delta"/>
    <property type="match status" value="1"/>
</dbReference>
<evidence type="ECO:0000256" key="6">
    <source>
        <dbReference type="ARBA" id="ARBA00023196"/>
    </source>
</evidence>
<evidence type="ECO:0000256" key="4">
    <source>
        <dbReference type="ARBA" id="ARBA00023065"/>
    </source>
</evidence>
<evidence type="ECO:0000256" key="7">
    <source>
        <dbReference type="ARBA" id="ARBA00023310"/>
    </source>
</evidence>
<dbReference type="NCBIfam" id="NF004406">
    <property type="entry name" value="PRK05758.3-2"/>
    <property type="match status" value="1"/>
</dbReference>
<keyword evidence="3 8" id="KW-0375">Hydrogen ion transport</keyword>
<dbReference type="InterPro" id="IPR026015">
    <property type="entry name" value="ATP_synth_OSCP/delta_N_sf"/>
</dbReference>
<dbReference type="PANTHER" id="PTHR11910">
    <property type="entry name" value="ATP SYNTHASE DELTA CHAIN"/>
    <property type="match status" value="1"/>
</dbReference>